<dbReference type="STRING" id="930992.A0A0D0B6Y3"/>
<organism evidence="3 4">
    <name type="scientific">Suillus luteus UH-Slu-Lm8-n1</name>
    <dbReference type="NCBI Taxonomy" id="930992"/>
    <lineage>
        <taxon>Eukaryota</taxon>
        <taxon>Fungi</taxon>
        <taxon>Dikarya</taxon>
        <taxon>Basidiomycota</taxon>
        <taxon>Agaricomycotina</taxon>
        <taxon>Agaricomycetes</taxon>
        <taxon>Agaricomycetidae</taxon>
        <taxon>Boletales</taxon>
        <taxon>Suillineae</taxon>
        <taxon>Suillaceae</taxon>
        <taxon>Suillus</taxon>
    </lineage>
</organism>
<dbReference type="InParanoid" id="A0A0D0B6Y3"/>
<evidence type="ECO:0000256" key="1">
    <source>
        <dbReference type="SAM" id="Phobius"/>
    </source>
</evidence>
<evidence type="ECO:0000313" key="3">
    <source>
        <dbReference type="EMBL" id="KIK42237.1"/>
    </source>
</evidence>
<dbReference type="EMBL" id="KN835244">
    <property type="protein sequence ID" value="KIK42237.1"/>
    <property type="molecule type" value="Genomic_DNA"/>
</dbReference>
<feature type="transmembrane region" description="Helical" evidence="1">
    <location>
        <begin position="77"/>
        <end position="99"/>
    </location>
</feature>
<feature type="transmembrane region" description="Helical" evidence="1">
    <location>
        <begin position="237"/>
        <end position="256"/>
    </location>
</feature>
<protein>
    <submittedName>
        <fullName evidence="3">Uncharacterized protein</fullName>
    </submittedName>
</protein>
<sequence length="449" mass="49805">MMILLLYAVLFCVSFVRASSLKDTSIHTLDTGNSPSYNSRTLLDILSSCGLTLFASTWTAVHPNIPGVEDGVVLTTFYRLCLMVIALFVPESMTALAAMQFLSARKATKDFNRAFGAQYAHDRRATWQSELAVALIGDIPNSSRSSSAEWTLTHGFFACMGGFVLYIDGEPRATLNPDELIRFVREGSVKIPVITEADIEDRSKGDVISKGVAILQLVWFVIQLIARYTQDLPVTLLEIDTLGVVALACIAYIFWWKKPKDIGRPYIVHWNSRTTAPPPRGSLTNKYHSGKRRSFVLPSLGANDGSLFGPHRAGIVSLITGCVSGMVFGGIHCLGWNFLFPRHTEQTLWRVASTGMTCSPLMFTSMFATALLMDILELEFGLQLITSRESPPIFYIFLFFGGAVNTLSAYLYIFARVTVIVLMFMSLRSLPPGAYYKVAWTDFIPHINL</sequence>
<feature type="transmembrane region" description="Helical" evidence="1">
    <location>
        <begin position="351"/>
        <end position="373"/>
    </location>
</feature>
<dbReference type="PANTHER" id="PTHR35043">
    <property type="entry name" value="TRANSCRIPTION FACTOR DOMAIN-CONTAINING PROTEIN"/>
    <property type="match status" value="1"/>
</dbReference>
<keyword evidence="1" id="KW-1133">Transmembrane helix</keyword>
<dbReference type="PANTHER" id="PTHR35043:SF7">
    <property type="entry name" value="TRANSCRIPTION FACTOR DOMAIN-CONTAINING PROTEIN"/>
    <property type="match status" value="1"/>
</dbReference>
<feature type="transmembrane region" description="Helical" evidence="1">
    <location>
        <begin position="315"/>
        <end position="339"/>
    </location>
</feature>
<keyword evidence="2" id="KW-0732">Signal</keyword>
<evidence type="ECO:0000256" key="2">
    <source>
        <dbReference type="SAM" id="SignalP"/>
    </source>
</evidence>
<gene>
    <name evidence="3" type="ORF">CY34DRAFT_805141</name>
</gene>
<accession>A0A0D0B6Y3</accession>
<dbReference type="Proteomes" id="UP000054485">
    <property type="component" value="Unassembled WGS sequence"/>
</dbReference>
<keyword evidence="1" id="KW-0812">Transmembrane</keyword>
<keyword evidence="4" id="KW-1185">Reference proteome</keyword>
<feature type="transmembrane region" description="Helical" evidence="1">
    <location>
        <begin position="393"/>
        <end position="415"/>
    </location>
</feature>
<dbReference type="AlphaFoldDB" id="A0A0D0B6Y3"/>
<name>A0A0D0B6Y3_9AGAM</name>
<proteinExistence type="predicted"/>
<feature type="signal peptide" evidence="2">
    <location>
        <begin position="1"/>
        <end position="18"/>
    </location>
</feature>
<reference evidence="4" key="2">
    <citation type="submission" date="2015-01" db="EMBL/GenBank/DDBJ databases">
        <title>Evolutionary Origins and Diversification of the Mycorrhizal Mutualists.</title>
        <authorList>
            <consortium name="DOE Joint Genome Institute"/>
            <consortium name="Mycorrhizal Genomics Consortium"/>
            <person name="Kohler A."/>
            <person name="Kuo A."/>
            <person name="Nagy L.G."/>
            <person name="Floudas D."/>
            <person name="Copeland A."/>
            <person name="Barry K.W."/>
            <person name="Cichocki N."/>
            <person name="Veneault-Fourrey C."/>
            <person name="LaButti K."/>
            <person name="Lindquist E.A."/>
            <person name="Lipzen A."/>
            <person name="Lundell T."/>
            <person name="Morin E."/>
            <person name="Murat C."/>
            <person name="Riley R."/>
            <person name="Ohm R."/>
            <person name="Sun H."/>
            <person name="Tunlid A."/>
            <person name="Henrissat B."/>
            <person name="Grigoriev I.V."/>
            <person name="Hibbett D.S."/>
            <person name="Martin F."/>
        </authorList>
    </citation>
    <scope>NUCLEOTIDE SEQUENCE [LARGE SCALE GENOMIC DNA]</scope>
    <source>
        <strain evidence="4">UH-Slu-Lm8-n1</strain>
    </source>
</reference>
<dbReference type="OrthoDB" id="9451547at2759"/>
<keyword evidence="1" id="KW-0472">Membrane</keyword>
<dbReference type="HOGENOM" id="CLU_022883_6_1_1"/>
<reference evidence="3 4" key="1">
    <citation type="submission" date="2014-04" db="EMBL/GenBank/DDBJ databases">
        <authorList>
            <consortium name="DOE Joint Genome Institute"/>
            <person name="Kuo A."/>
            <person name="Ruytinx J."/>
            <person name="Rineau F."/>
            <person name="Colpaert J."/>
            <person name="Kohler A."/>
            <person name="Nagy L.G."/>
            <person name="Floudas D."/>
            <person name="Copeland A."/>
            <person name="Barry K.W."/>
            <person name="Cichocki N."/>
            <person name="Veneault-Fourrey C."/>
            <person name="LaButti K."/>
            <person name="Lindquist E.A."/>
            <person name="Lipzen A."/>
            <person name="Lundell T."/>
            <person name="Morin E."/>
            <person name="Murat C."/>
            <person name="Sun H."/>
            <person name="Tunlid A."/>
            <person name="Henrissat B."/>
            <person name="Grigoriev I.V."/>
            <person name="Hibbett D.S."/>
            <person name="Martin F."/>
            <person name="Nordberg H.P."/>
            <person name="Cantor M.N."/>
            <person name="Hua S.X."/>
        </authorList>
    </citation>
    <scope>NUCLEOTIDE SEQUENCE [LARGE SCALE GENOMIC DNA]</scope>
    <source>
        <strain evidence="3 4">UH-Slu-Lm8-n1</strain>
    </source>
</reference>
<feature type="chain" id="PRO_5002207580" evidence="2">
    <location>
        <begin position="19"/>
        <end position="449"/>
    </location>
</feature>
<evidence type="ECO:0000313" key="4">
    <source>
        <dbReference type="Proteomes" id="UP000054485"/>
    </source>
</evidence>